<evidence type="ECO:0000313" key="2">
    <source>
        <dbReference type="Proteomes" id="UP001056937"/>
    </source>
</evidence>
<organism evidence="1 2">
    <name type="scientific">Sphingomonas morindae</name>
    <dbReference type="NCBI Taxonomy" id="1541170"/>
    <lineage>
        <taxon>Bacteria</taxon>
        <taxon>Pseudomonadati</taxon>
        <taxon>Pseudomonadota</taxon>
        <taxon>Alphaproteobacteria</taxon>
        <taxon>Sphingomonadales</taxon>
        <taxon>Sphingomonadaceae</taxon>
        <taxon>Sphingomonas</taxon>
    </lineage>
</organism>
<gene>
    <name evidence="1" type="ORF">LHA26_12695</name>
</gene>
<name>A0ABY4X5I9_9SPHN</name>
<dbReference type="Proteomes" id="UP001056937">
    <property type="component" value="Chromosome 1"/>
</dbReference>
<dbReference type="EMBL" id="CP084930">
    <property type="protein sequence ID" value="USI72154.1"/>
    <property type="molecule type" value="Genomic_DNA"/>
</dbReference>
<reference evidence="1" key="1">
    <citation type="journal article" date="2022" name="Toxins">
        <title>Genomic Analysis of Sphingopyxis sp. USTB-05 for Biodegrading Cyanobacterial Hepatotoxins.</title>
        <authorList>
            <person name="Liu C."/>
            <person name="Xu Q."/>
            <person name="Zhao Z."/>
            <person name="Zhang H."/>
            <person name="Liu X."/>
            <person name="Yin C."/>
            <person name="Liu Y."/>
            <person name="Yan H."/>
        </authorList>
    </citation>
    <scope>NUCLEOTIDE SEQUENCE</scope>
    <source>
        <strain evidence="1">NBD5</strain>
    </source>
</reference>
<sequence>MSIAARLPLPPLRAAAIAAGLGTLALAGWFATAQLAPGERGVPPIDSSSNFEVTGVRVDIAGRTADEARAAGWREAQRRGWRVLWARTHGAAPDAAPRLPDGTLDSIVAGIEVEQEQIGPHRYIASLAILFDRGRTGGYLGAGGATPHSAPMLVIPIEYSGGGPQSFEVRTAWQKAWARFRAGGSAIDYVRPVGTGADPLLLQLGQTRRPGRIWWRTLLDQYGAADVVVPEVWLRRRYPGGPIWARFAARHGPDATLLGSFVLTAPNSEALPAMLDQGVHQLDVLYTEALADHRLAPDPSLTIEEAAPAPEEDLIADDGEDPLATVVDQSATPPPATTAFTLQVDSADAAALDQALAALRSVPGGSAPTVTSLALGGTSIVSFSAPGDAAALRLALAARGWRLEGEGATLRMRRGGGAGDGRP</sequence>
<keyword evidence="2" id="KW-1185">Reference proteome</keyword>
<evidence type="ECO:0000313" key="1">
    <source>
        <dbReference type="EMBL" id="USI72154.1"/>
    </source>
</evidence>
<dbReference type="RefSeq" id="WP_252165963.1">
    <property type="nucleotide sequence ID" value="NZ_CP084930.1"/>
</dbReference>
<proteinExistence type="predicted"/>
<accession>A0ABY4X5I9</accession>
<protein>
    <submittedName>
        <fullName evidence="1">Heavy-metal-associated domain-containing protein</fullName>
    </submittedName>
</protein>